<dbReference type="InterPro" id="IPR010998">
    <property type="entry name" value="Integrase_recombinase_N"/>
</dbReference>
<dbReference type="PANTHER" id="PTHR34605:SF5">
    <property type="entry name" value="INTEGRASE_RECOMBINASE XERD HOMOLOG"/>
    <property type="match status" value="1"/>
</dbReference>
<dbReference type="InterPro" id="IPR013762">
    <property type="entry name" value="Integrase-like_cat_sf"/>
</dbReference>
<dbReference type="Proteomes" id="UP001159405">
    <property type="component" value="Unassembled WGS sequence"/>
</dbReference>
<evidence type="ECO:0000313" key="5">
    <source>
        <dbReference type="Proteomes" id="UP001159405"/>
    </source>
</evidence>
<dbReference type="InterPro" id="IPR052925">
    <property type="entry name" value="Phage_Integrase-like_Recomb"/>
</dbReference>
<reference evidence="4 5" key="1">
    <citation type="submission" date="2022-05" db="EMBL/GenBank/DDBJ databases">
        <authorList>
            <consortium name="Genoscope - CEA"/>
            <person name="William W."/>
        </authorList>
    </citation>
    <scope>NUCLEOTIDE SEQUENCE [LARGE SCALE GENOMIC DNA]</scope>
</reference>
<evidence type="ECO:0000313" key="4">
    <source>
        <dbReference type="EMBL" id="CAH3040836.1"/>
    </source>
</evidence>
<name>A0ABN8N248_9CNID</name>
<evidence type="ECO:0008006" key="6">
    <source>
        <dbReference type="Google" id="ProtNLM"/>
    </source>
</evidence>
<evidence type="ECO:0000256" key="3">
    <source>
        <dbReference type="SAM" id="MobiDB-lite"/>
    </source>
</evidence>
<keyword evidence="1" id="KW-0238">DNA-binding</keyword>
<evidence type="ECO:0000256" key="2">
    <source>
        <dbReference type="ARBA" id="ARBA00023172"/>
    </source>
</evidence>
<organism evidence="4 5">
    <name type="scientific">Porites lobata</name>
    <dbReference type="NCBI Taxonomy" id="104759"/>
    <lineage>
        <taxon>Eukaryota</taxon>
        <taxon>Metazoa</taxon>
        <taxon>Cnidaria</taxon>
        <taxon>Anthozoa</taxon>
        <taxon>Hexacorallia</taxon>
        <taxon>Scleractinia</taxon>
        <taxon>Fungiina</taxon>
        <taxon>Poritidae</taxon>
        <taxon>Porites</taxon>
    </lineage>
</organism>
<protein>
    <recommendedName>
        <fullName evidence="6">Tyr recombinase domain-containing protein</fullName>
    </recommendedName>
</protein>
<feature type="region of interest" description="Disordered" evidence="3">
    <location>
        <begin position="41"/>
        <end position="61"/>
    </location>
</feature>
<evidence type="ECO:0000256" key="1">
    <source>
        <dbReference type="ARBA" id="ARBA00023125"/>
    </source>
</evidence>
<dbReference type="PANTHER" id="PTHR34605">
    <property type="entry name" value="PHAGE_INTEGRASE DOMAIN-CONTAINING PROTEIN"/>
    <property type="match status" value="1"/>
</dbReference>
<keyword evidence="2" id="KW-0233">DNA recombination</keyword>
<gene>
    <name evidence="4" type="ORF">PLOB_00045486</name>
</gene>
<proteinExistence type="predicted"/>
<keyword evidence="5" id="KW-1185">Reference proteome</keyword>
<comment type="caution">
    <text evidence="4">The sequence shown here is derived from an EMBL/GenBank/DDBJ whole genome shotgun (WGS) entry which is preliminary data.</text>
</comment>
<dbReference type="SUPFAM" id="SSF56349">
    <property type="entry name" value="DNA breaking-rejoining enzymes"/>
    <property type="match status" value="1"/>
</dbReference>
<sequence>MSLSAGARPKRAPKPAYDPDFLYDLPSHSLFSEALEVEDDADNIPKTKQRKQKSFKSKSPTSFPISVKSISLYVAYLVAQKRAYGTVLNHISSLKHAHQLAGSELTWSSDYRFQLLLRGAKRFLGAAVSLLDNPRQISPKVITRADLVFTSSGANIHVSATKTIQCQQRSLILPIPVIPGSRLCPISALRRHFALNPGPVSAPLFSVFSGSGLVPITYKQFCAFLSRVMSTLNLDPSLYSPHSFRRGGATFAFDCHIPSEIIKLQGDWKSDAYLVYLELSQTQKQQA</sequence>
<dbReference type="Gene3D" id="1.10.443.10">
    <property type="entry name" value="Intergrase catalytic core"/>
    <property type="match status" value="1"/>
</dbReference>
<dbReference type="Gene3D" id="1.10.150.130">
    <property type="match status" value="1"/>
</dbReference>
<feature type="non-terminal residue" evidence="4">
    <location>
        <position position="287"/>
    </location>
</feature>
<accession>A0ABN8N248</accession>
<feature type="compositionally biased region" description="Basic residues" evidence="3">
    <location>
        <begin position="47"/>
        <end position="56"/>
    </location>
</feature>
<dbReference type="EMBL" id="CALNXK010000008">
    <property type="protein sequence ID" value="CAH3040836.1"/>
    <property type="molecule type" value="Genomic_DNA"/>
</dbReference>
<dbReference type="InterPro" id="IPR011010">
    <property type="entry name" value="DNA_brk_join_enz"/>
</dbReference>